<evidence type="ECO:0000313" key="3">
    <source>
        <dbReference type="Proteomes" id="UP000662814"/>
    </source>
</evidence>
<gene>
    <name evidence="2" type="ORF">HCR76_07700</name>
</gene>
<dbReference type="EMBL" id="CP061169">
    <property type="protein sequence ID" value="QPZ40246.1"/>
    <property type="molecule type" value="Genomic_DNA"/>
</dbReference>
<reference evidence="2 3" key="1">
    <citation type="submission" date="2020-12" db="EMBL/GenBank/DDBJ databases">
        <title>Microbacterium sp. HY060.</title>
        <authorList>
            <person name="Zhou J."/>
        </authorList>
    </citation>
    <scope>NUCLEOTIDE SEQUENCE [LARGE SCALE GENOMIC DNA]</scope>
    <source>
        <strain evidence="2 3">HY60</strain>
    </source>
</reference>
<protein>
    <submittedName>
        <fullName evidence="2">GNAT family N-acetyltransferase</fullName>
    </submittedName>
</protein>
<dbReference type="InterPro" id="IPR000182">
    <property type="entry name" value="GNAT_dom"/>
</dbReference>
<dbReference type="PANTHER" id="PTHR43441:SF10">
    <property type="entry name" value="ACETYLTRANSFERASE"/>
    <property type="match status" value="1"/>
</dbReference>
<dbReference type="Gene3D" id="3.40.630.30">
    <property type="match status" value="1"/>
</dbReference>
<dbReference type="InterPro" id="IPR016181">
    <property type="entry name" value="Acyl_CoA_acyltransferase"/>
</dbReference>
<dbReference type="PANTHER" id="PTHR43441">
    <property type="entry name" value="RIBOSOMAL-PROTEIN-SERINE ACETYLTRANSFERASE"/>
    <property type="match status" value="1"/>
</dbReference>
<dbReference type="SUPFAM" id="SSF55729">
    <property type="entry name" value="Acyl-CoA N-acyltransferases (Nat)"/>
    <property type="match status" value="1"/>
</dbReference>
<evidence type="ECO:0000259" key="1">
    <source>
        <dbReference type="PROSITE" id="PS51186"/>
    </source>
</evidence>
<feature type="domain" description="N-acetyltransferase" evidence="1">
    <location>
        <begin position="6"/>
        <end position="168"/>
    </location>
</feature>
<accession>A0ABX6YPD7</accession>
<dbReference type="Pfam" id="PF13302">
    <property type="entry name" value="Acetyltransf_3"/>
    <property type="match status" value="1"/>
</dbReference>
<sequence>MSTSRIALRCPTLDDVDAITDACQDPEVQRRVPVPVPYRREHAVAYVTTFCEDGWITGERCTWALEVDGAFAGVIGLDDIADGSANLGYWMAPQHRGHGYLTEAVAAVLNFAFDTLELERVEWRAFAGNRGSARVAQRSGFRFEGVRRCASRGRNGREDDWVGSILSTDDRAQQAWAVLDA</sequence>
<dbReference type="PROSITE" id="PS51186">
    <property type="entry name" value="GNAT"/>
    <property type="match status" value="1"/>
</dbReference>
<organism evidence="2 3">
    <name type="scientific">Paramicrobacterium chengjingii</name>
    <dbReference type="NCBI Taxonomy" id="2769067"/>
    <lineage>
        <taxon>Bacteria</taxon>
        <taxon>Bacillati</taxon>
        <taxon>Actinomycetota</taxon>
        <taxon>Actinomycetes</taxon>
        <taxon>Micrococcales</taxon>
        <taxon>Microbacteriaceae</taxon>
        <taxon>Paramicrobacterium</taxon>
    </lineage>
</organism>
<name>A0ABX6YPD7_9MICO</name>
<proteinExistence type="predicted"/>
<evidence type="ECO:0000313" key="2">
    <source>
        <dbReference type="EMBL" id="QPZ40246.1"/>
    </source>
</evidence>
<dbReference type="InterPro" id="IPR051908">
    <property type="entry name" value="Ribosomal_N-acetyltransferase"/>
</dbReference>
<keyword evidence="3" id="KW-1185">Reference proteome</keyword>
<dbReference type="Proteomes" id="UP000662814">
    <property type="component" value="Chromosome"/>
</dbReference>